<sequence length="87" mass="10061">MGTTEEAQKSFGDAIRPNVVSYTTMISGYLKREKLQDALELFEEMPERNIVPWSAMVHWYSQTGYNEEEDSYQMVLYFLGLSVSLPI</sequence>
<dbReference type="EMBL" id="CM039428">
    <property type="protein sequence ID" value="KAI4351658.1"/>
    <property type="molecule type" value="Genomic_DNA"/>
</dbReference>
<organism evidence="1 2">
    <name type="scientific">Bauhinia variegata</name>
    <name type="common">Purple orchid tree</name>
    <name type="synonym">Phanera variegata</name>
    <dbReference type="NCBI Taxonomy" id="167791"/>
    <lineage>
        <taxon>Eukaryota</taxon>
        <taxon>Viridiplantae</taxon>
        <taxon>Streptophyta</taxon>
        <taxon>Embryophyta</taxon>
        <taxon>Tracheophyta</taxon>
        <taxon>Spermatophyta</taxon>
        <taxon>Magnoliopsida</taxon>
        <taxon>eudicotyledons</taxon>
        <taxon>Gunneridae</taxon>
        <taxon>Pentapetalae</taxon>
        <taxon>rosids</taxon>
        <taxon>fabids</taxon>
        <taxon>Fabales</taxon>
        <taxon>Fabaceae</taxon>
        <taxon>Cercidoideae</taxon>
        <taxon>Cercideae</taxon>
        <taxon>Bauhiniinae</taxon>
        <taxon>Bauhinia</taxon>
    </lineage>
</organism>
<dbReference type="Proteomes" id="UP000828941">
    <property type="component" value="Chromosome 3"/>
</dbReference>
<proteinExistence type="predicted"/>
<protein>
    <submittedName>
        <fullName evidence="1">Uncharacterized protein</fullName>
    </submittedName>
</protein>
<keyword evidence="2" id="KW-1185">Reference proteome</keyword>
<evidence type="ECO:0000313" key="2">
    <source>
        <dbReference type="Proteomes" id="UP000828941"/>
    </source>
</evidence>
<comment type="caution">
    <text evidence="1">The sequence shown here is derived from an EMBL/GenBank/DDBJ whole genome shotgun (WGS) entry which is preliminary data.</text>
</comment>
<accession>A0ACB9PSI9</accession>
<evidence type="ECO:0000313" key="1">
    <source>
        <dbReference type="EMBL" id="KAI4351658.1"/>
    </source>
</evidence>
<gene>
    <name evidence="1" type="ORF">L6164_005994</name>
</gene>
<name>A0ACB9PSI9_BAUVA</name>
<reference evidence="1 2" key="1">
    <citation type="journal article" date="2022" name="DNA Res.">
        <title>Chromosomal-level genome assembly of the orchid tree Bauhinia variegata (Leguminosae; Cercidoideae) supports the allotetraploid origin hypothesis of Bauhinia.</title>
        <authorList>
            <person name="Zhong Y."/>
            <person name="Chen Y."/>
            <person name="Zheng D."/>
            <person name="Pang J."/>
            <person name="Liu Y."/>
            <person name="Luo S."/>
            <person name="Meng S."/>
            <person name="Qian L."/>
            <person name="Wei D."/>
            <person name="Dai S."/>
            <person name="Zhou R."/>
        </authorList>
    </citation>
    <scope>NUCLEOTIDE SEQUENCE [LARGE SCALE GENOMIC DNA]</scope>
    <source>
        <strain evidence="1">BV-YZ2020</strain>
    </source>
</reference>